<keyword evidence="1" id="KW-0472">Membrane</keyword>
<dbReference type="AlphaFoldDB" id="A0A1Q8R2B6"/>
<name>A0A1Q8R2B6_9FIRM</name>
<keyword evidence="1" id="KW-0812">Transmembrane</keyword>
<accession>A0A1Q8R2B6</accession>
<dbReference type="EMBL" id="MLBF01000002">
    <property type="protein sequence ID" value="OLN33729.1"/>
    <property type="molecule type" value="Genomic_DNA"/>
</dbReference>
<protein>
    <submittedName>
        <fullName evidence="2">Glycine/serine hydroxymethyltransferase</fullName>
    </submittedName>
</protein>
<dbReference type="GO" id="GO:0032259">
    <property type="term" value="P:methylation"/>
    <property type="evidence" value="ECO:0007669"/>
    <property type="project" value="UniProtKB-KW"/>
</dbReference>
<evidence type="ECO:0000313" key="2">
    <source>
        <dbReference type="EMBL" id="OLN33729.1"/>
    </source>
</evidence>
<dbReference type="Proteomes" id="UP000186102">
    <property type="component" value="Unassembled WGS sequence"/>
</dbReference>
<gene>
    <name evidence="2" type="ORF">DSOL_0439</name>
</gene>
<keyword evidence="3" id="KW-1185">Reference proteome</keyword>
<proteinExistence type="predicted"/>
<comment type="caution">
    <text evidence="2">The sequence shown here is derived from an EMBL/GenBank/DDBJ whole genome shotgun (WGS) entry which is preliminary data.</text>
</comment>
<keyword evidence="2" id="KW-0489">Methyltransferase</keyword>
<reference evidence="2 3" key="1">
    <citation type="submission" date="2016-09" db="EMBL/GenBank/DDBJ databases">
        <title>Complete genome of Desulfosporosinus sp. OL.</title>
        <authorList>
            <person name="Mardanov A."/>
            <person name="Beletsky A."/>
            <person name="Panova A."/>
            <person name="Karnachuk O."/>
            <person name="Ravin N."/>
        </authorList>
    </citation>
    <scope>NUCLEOTIDE SEQUENCE [LARGE SCALE GENOMIC DNA]</scope>
    <source>
        <strain evidence="2 3">OL</strain>
    </source>
</reference>
<keyword evidence="2" id="KW-0808">Transferase</keyword>
<keyword evidence="1" id="KW-1133">Transmembrane helix</keyword>
<feature type="transmembrane region" description="Helical" evidence="1">
    <location>
        <begin position="51"/>
        <end position="69"/>
    </location>
</feature>
<evidence type="ECO:0000313" key="3">
    <source>
        <dbReference type="Proteomes" id="UP000186102"/>
    </source>
</evidence>
<dbReference type="GO" id="GO:0008168">
    <property type="term" value="F:methyltransferase activity"/>
    <property type="evidence" value="ECO:0007669"/>
    <property type="project" value="UniProtKB-KW"/>
</dbReference>
<organism evidence="2 3">
    <name type="scientific">Desulfosporosinus metallidurans</name>
    <dbReference type="NCBI Taxonomy" id="1888891"/>
    <lineage>
        <taxon>Bacteria</taxon>
        <taxon>Bacillati</taxon>
        <taxon>Bacillota</taxon>
        <taxon>Clostridia</taxon>
        <taxon>Eubacteriales</taxon>
        <taxon>Desulfitobacteriaceae</taxon>
        <taxon>Desulfosporosinus</taxon>
    </lineage>
</organism>
<sequence length="210" mass="23502">MQVSYTYLSKNKRIYDLEGSIYESEDRLLFGGEGMPNTWGRPPRSELWQDLQALALWILIIGVVGYILFPNFFKDIYSRLSEPVTQTSTINDNYTLNNSISANTDGTNPQTLLGQDFSSVANALYNNGNSEVSSGYWIIFVAEGEFKQLAVSSEAYAFLLRIIESDQSATGKSTVILAANGQIRKFTVSEEIYTIIMNMSLIGDRSKNKN</sequence>
<evidence type="ECO:0000256" key="1">
    <source>
        <dbReference type="SAM" id="Phobius"/>
    </source>
</evidence>